<organism evidence="1 2">
    <name type="scientific">Mycobacterium asiaticum</name>
    <dbReference type="NCBI Taxonomy" id="1790"/>
    <lineage>
        <taxon>Bacteria</taxon>
        <taxon>Bacillati</taxon>
        <taxon>Actinomycetota</taxon>
        <taxon>Actinomycetes</taxon>
        <taxon>Mycobacteriales</taxon>
        <taxon>Mycobacteriaceae</taxon>
        <taxon>Mycobacterium</taxon>
    </lineage>
</organism>
<reference evidence="1 2" key="1">
    <citation type="submission" date="2016-06" db="EMBL/GenBank/DDBJ databases">
        <authorList>
            <person name="Kjaerup R.B."/>
            <person name="Dalgaard T.S."/>
            <person name="Juul-Madsen H.R."/>
        </authorList>
    </citation>
    <scope>NUCLEOTIDE SEQUENCE [LARGE SCALE GENOMIC DNA]</scope>
    <source>
        <strain evidence="1 2">1276495.2</strain>
    </source>
</reference>
<sequence length="60" mass="6544">MPALRRRYRVGPADEVRYVAQNSNHFQGLPGAGFWPAGMGDEVADGQEGATYQSSRSLMS</sequence>
<comment type="caution">
    <text evidence="1">The sequence shown here is derived from an EMBL/GenBank/DDBJ whole genome shotgun (WGS) entry which is preliminary data.</text>
</comment>
<dbReference type="Proteomes" id="UP000093925">
    <property type="component" value="Unassembled WGS sequence"/>
</dbReference>
<name>A0A1A3DJT3_MYCAS</name>
<evidence type="ECO:0000313" key="2">
    <source>
        <dbReference type="Proteomes" id="UP000093925"/>
    </source>
</evidence>
<evidence type="ECO:0000313" key="1">
    <source>
        <dbReference type="EMBL" id="OBJ87780.1"/>
    </source>
</evidence>
<gene>
    <name evidence="1" type="ORF">A5640_06100</name>
</gene>
<dbReference type="AlphaFoldDB" id="A0A1A3DJT3"/>
<accession>A0A1A3DJT3</accession>
<proteinExistence type="predicted"/>
<dbReference type="EMBL" id="LZLM01000040">
    <property type="protein sequence ID" value="OBJ87780.1"/>
    <property type="molecule type" value="Genomic_DNA"/>
</dbReference>
<protein>
    <submittedName>
        <fullName evidence="1">Uncharacterized protein</fullName>
    </submittedName>
</protein>